<protein>
    <recommendedName>
        <fullName evidence="3 9">Aminoglycoside N(6')-acetyltransferase type 1</fullName>
        <ecNumber evidence="2 9">2.3.1.82</ecNumber>
    </recommendedName>
    <alternativeName>
        <fullName evidence="7 9">Aminoglycoside resistance protein</fullName>
    </alternativeName>
</protein>
<dbReference type="CDD" id="cd04301">
    <property type="entry name" value="NAT_SF"/>
    <property type="match status" value="1"/>
</dbReference>
<dbReference type="EMBL" id="AP018664">
    <property type="protein sequence ID" value="BBD97894.1"/>
    <property type="molecule type" value="Genomic_DNA"/>
</dbReference>
<evidence type="ECO:0000259" key="10">
    <source>
        <dbReference type="PROSITE" id="PS51186"/>
    </source>
</evidence>
<accession>A0A494VZQ3</accession>
<dbReference type="RefSeq" id="WP_232037396.1">
    <property type="nucleotide sequence ID" value="NZ_AP018664.1"/>
</dbReference>
<evidence type="ECO:0000313" key="12">
    <source>
        <dbReference type="Proteomes" id="UP000279959"/>
    </source>
</evidence>
<dbReference type="PIRSF" id="PIRSF000452">
    <property type="entry name" value="6-N-acetyltransf"/>
    <property type="match status" value="1"/>
</dbReference>
<keyword evidence="12" id="KW-1185">Reference proteome</keyword>
<dbReference type="GO" id="GO:0047663">
    <property type="term" value="F:aminoglycoside 6'-N-acetyltransferase activity"/>
    <property type="evidence" value="ECO:0007669"/>
    <property type="project" value="UniProtKB-EC"/>
</dbReference>
<evidence type="ECO:0000256" key="1">
    <source>
        <dbReference type="ARBA" id="ARBA00011738"/>
    </source>
</evidence>
<evidence type="ECO:0000256" key="4">
    <source>
        <dbReference type="ARBA" id="ARBA00022679"/>
    </source>
</evidence>
<keyword evidence="4 9" id="KW-0808">Transferase</keyword>
<dbReference type="Proteomes" id="UP000279959">
    <property type="component" value="Chromosome"/>
</dbReference>
<feature type="domain" description="N-acetyltransferase" evidence="10">
    <location>
        <begin position="6"/>
        <end position="154"/>
    </location>
</feature>
<dbReference type="KEGG" id="sami:SAMIE_1013950"/>
<evidence type="ECO:0000256" key="2">
    <source>
        <dbReference type="ARBA" id="ARBA00012888"/>
    </source>
</evidence>
<dbReference type="GO" id="GO:0046677">
    <property type="term" value="P:response to antibiotic"/>
    <property type="evidence" value="ECO:0007669"/>
    <property type="project" value="UniProtKB-KW"/>
</dbReference>
<evidence type="ECO:0000256" key="8">
    <source>
        <dbReference type="ARBA" id="ARBA00048923"/>
    </source>
</evidence>
<evidence type="ECO:0000256" key="3">
    <source>
        <dbReference type="ARBA" id="ARBA00017677"/>
    </source>
</evidence>
<dbReference type="Gene3D" id="3.40.630.30">
    <property type="match status" value="1"/>
</dbReference>
<evidence type="ECO:0000313" key="11">
    <source>
        <dbReference type="EMBL" id="BBD97894.1"/>
    </source>
</evidence>
<keyword evidence="5 9" id="KW-0046">Antibiotic resistance</keyword>
<dbReference type="InterPro" id="IPR024170">
    <property type="entry name" value="Aminoglycoside_N6-AcTrfrase"/>
</dbReference>
<evidence type="ECO:0000256" key="5">
    <source>
        <dbReference type="ARBA" id="ARBA00023251"/>
    </source>
</evidence>
<dbReference type="InterPro" id="IPR050832">
    <property type="entry name" value="Bact_Acetyltransf"/>
</dbReference>
<dbReference type="SUPFAM" id="SSF55729">
    <property type="entry name" value="Acyl-CoA N-acyltransferases (Nat)"/>
    <property type="match status" value="1"/>
</dbReference>
<evidence type="ECO:0000256" key="6">
    <source>
        <dbReference type="ARBA" id="ARBA00023315"/>
    </source>
</evidence>
<dbReference type="PROSITE" id="PS51186">
    <property type="entry name" value="GNAT"/>
    <property type="match status" value="1"/>
</dbReference>
<dbReference type="EC" id="2.3.1.82" evidence="2 9"/>
<dbReference type="NCBIfam" id="NF043067">
    <property type="entry name" value="AAC_6p_group_E"/>
    <property type="match status" value="1"/>
</dbReference>
<keyword evidence="6 9" id="KW-0012">Acyltransferase</keyword>
<proteinExistence type="predicted"/>
<reference evidence="11 12" key="1">
    <citation type="submission" date="2018-05" db="EMBL/GenBank/DDBJ databases">
        <title>Complete Genome Sequence of the Nonylphenol-Degrading Bacterium Sphingobium amiense DSM 16289T.</title>
        <authorList>
            <person name="Ootsuka M."/>
            <person name="Nishizawa T."/>
            <person name="Ohta H."/>
        </authorList>
    </citation>
    <scope>NUCLEOTIDE SEQUENCE [LARGE SCALE GENOMIC DNA]</scope>
    <source>
        <strain evidence="11 12">DSM 16289</strain>
    </source>
</reference>
<gene>
    <name evidence="11" type="ORF">SAMIE_1013950</name>
</gene>
<name>A0A494VZQ3_9SPHN</name>
<comment type="function">
    <text evidence="9">Catalyzes the transfer of an acetyl group from acetyl-CoA to the 6'-amino group of aminoglycoside molecules conferring resistance to antibiotics containing the purpurosamine ring.</text>
</comment>
<organism evidence="11 12">
    <name type="scientific">Sphingobium amiense</name>
    <dbReference type="NCBI Taxonomy" id="135719"/>
    <lineage>
        <taxon>Bacteria</taxon>
        <taxon>Pseudomonadati</taxon>
        <taxon>Pseudomonadota</taxon>
        <taxon>Alphaproteobacteria</taxon>
        <taxon>Sphingomonadales</taxon>
        <taxon>Sphingomonadaceae</taxon>
        <taxon>Sphingobium</taxon>
    </lineage>
</organism>
<dbReference type="InterPro" id="IPR000182">
    <property type="entry name" value="GNAT_dom"/>
</dbReference>
<dbReference type="PANTHER" id="PTHR43877">
    <property type="entry name" value="AMINOALKYLPHOSPHONATE N-ACETYLTRANSFERASE-RELATED-RELATED"/>
    <property type="match status" value="1"/>
</dbReference>
<sequence>MTPSRMRIVEAESSHIERWVLLRASLWPEDGLVEHRDEALAMLRQRDGSVAVFIALDDADTALGFAEASIRRDYVNGCETSPVLFLEGLYVDPAARRQGCARALTQAADAWGRAGGCREMASDADIDNHDSHAFHEALGLRETERVVYFRKPLD</sequence>
<comment type="subunit">
    <text evidence="1 9">Homodimer.</text>
</comment>
<dbReference type="AlphaFoldDB" id="A0A494VZQ3"/>
<evidence type="ECO:0000256" key="9">
    <source>
        <dbReference type="PIRNR" id="PIRNR000452"/>
    </source>
</evidence>
<dbReference type="InterPro" id="IPR016181">
    <property type="entry name" value="Acyl_CoA_acyltransferase"/>
</dbReference>
<comment type="catalytic activity">
    <reaction evidence="8 9">
        <text>kanamycin B + acetyl-CoA = N(6')-acetylkanamycin B + CoA + H(+)</text>
        <dbReference type="Rhea" id="RHEA:16449"/>
        <dbReference type="ChEBI" id="CHEBI:15378"/>
        <dbReference type="ChEBI" id="CHEBI:57287"/>
        <dbReference type="ChEBI" id="CHEBI:57288"/>
        <dbReference type="ChEBI" id="CHEBI:58390"/>
        <dbReference type="ChEBI" id="CHEBI:58549"/>
        <dbReference type="EC" id="2.3.1.82"/>
    </reaction>
</comment>
<evidence type="ECO:0000256" key="7">
    <source>
        <dbReference type="ARBA" id="ARBA00029660"/>
    </source>
</evidence>
<dbReference type="Pfam" id="PF00583">
    <property type="entry name" value="Acetyltransf_1"/>
    <property type="match status" value="1"/>
</dbReference>